<evidence type="ECO:0000256" key="2">
    <source>
        <dbReference type="ARBA" id="ARBA00022475"/>
    </source>
</evidence>
<dbReference type="OrthoDB" id="9790149at2"/>
<feature type="transmembrane region" description="Helical" evidence="6">
    <location>
        <begin position="464"/>
        <end position="484"/>
    </location>
</feature>
<organism evidence="8 9">
    <name type="scientific">Candidatus Cytomitobacter primus</name>
    <dbReference type="NCBI Taxonomy" id="2066024"/>
    <lineage>
        <taxon>Bacteria</taxon>
        <taxon>Pseudomonadati</taxon>
        <taxon>Pseudomonadota</taxon>
        <taxon>Alphaproteobacteria</taxon>
        <taxon>Holosporales</taxon>
        <taxon>Holosporaceae</taxon>
        <taxon>Candidatus Cytomitobacter</taxon>
    </lineage>
</organism>
<dbReference type="EMBL" id="CP043316">
    <property type="protein sequence ID" value="QEK38626.1"/>
    <property type="molecule type" value="Genomic_DNA"/>
</dbReference>
<dbReference type="GO" id="GO:0005886">
    <property type="term" value="C:plasma membrane"/>
    <property type="evidence" value="ECO:0007669"/>
    <property type="project" value="UniProtKB-SubCell"/>
</dbReference>
<evidence type="ECO:0000256" key="5">
    <source>
        <dbReference type="ARBA" id="ARBA00023136"/>
    </source>
</evidence>
<dbReference type="InterPro" id="IPR004477">
    <property type="entry name" value="ComEC_N"/>
</dbReference>
<dbReference type="NCBIfam" id="TIGR00360">
    <property type="entry name" value="ComEC_N-term"/>
    <property type="match status" value="1"/>
</dbReference>
<dbReference type="Proteomes" id="UP000325004">
    <property type="component" value="Chromosome"/>
</dbReference>
<feature type="transmembrane region" description="Helical" evidence="6">
    <location>
        <begin position="490"/>
        <end position="512"/>
    </location>
</feature>
<feature type="transmembrane region" description="Helical" evidence="6">
    <location>
        <begin position="519"/>
        <end position="539"/>
    </location>
</feature>
<keyword evidence="5 6" id="KW-0472">Membrane</keyword>
<name>A0A5C0UEV3_9PROT</name>
<keyword evidence="3 6" id="KW-0812">Transmembrane</keyword>
<feature type="domain" description="ComEC/Rec2-related protein" evidence="7">
    <location>
        <begin position="279"/>
        <end position="542"/>
    </location>
</feature>
<feature type="transmembrane region" description="Helical" evidence="6">
    <location>
        <begin position="303"/>
        <end position="326"/>
    </location>
</feature>
<accession>A0A5C0UEV3</accession>
<feature type="transmembrane region" description="Helical" evidence="6">
    <location>
        <begin position="58"/>
        <end position="75"/>
    </location>
</feature>
<reference evidence="8 9" key="1">
    <citation type="submission" date="2019-08" db="EMBL/GenBank/DDBJ databases">
        <title>Highly reduced genomes of protist endosymbionts show evolutionary convergence.</title>
        <authorList>
            <person name="George E."/>
            <person name="Husnik F."/>
            <person name="Tashyreva D."/>
            <person name="Prokopchuk G."/>
            <person name="Horak A."/>
            <person name="Kwong W.K."/>
            <person name="Lukes J."/>
            <person name="Keeling P.J."/>
        </authorList>
    </citation>
    <scope>NUCLEOTIDE SEQUENCE [LARGE SCALE GENOMIC DNA]</scope>
    <source>
        <strain evidence="8">1604LC</strain>
    </source>
</reference>
<feature type="transmembrane region" description="Helical" evidence="6">
    <location>
        <begin position="363"/>
        <end position="380"/>
    </location>
</feature>
<protein>
    <submittedName>
        <fullName evidence="8">ComEC/Rec2 family competence protein</fullName>
    </submittedName>
</protein>
<dbReference type="AlphaFoldDB" id="A0A5C0UEV3"/>
<sequence length="658" mass="76724">MWILKNIVTPKIPIHHYPLFWLLIGKIIGIGTYLICPTPTLLFLIIPIGLLYFVRKNITIFLMFGLILGFARISHKIYSLKYDKPTFTYFDGIIHKIYRNNDRCSVLVKLNDSKNFIRIKLDNDQDLHQNNNDLYQAGIINEQTSNPNSYQNLNSYKTSKQHDKHNYHSNCINQSHSVYSSTNNNEDYNRSLKHHETYNENLQINNYISGHVQLYGIPEPCLPEAKDIRYKEYFSRVISYGNTKSYKIISSKSYLFSEKISKYIKANFKPIEASLFKSLLLGQSNEVPYKTKQAFQNASISHLLAISGLHIGLIALFCYALCRWGIYFFIFKHYKIPIIYISQLFSVIGIISYLFLIETSISAIRAIIMFLFPIMSYFSFRKTLPSHGLMSAIFILLMIWPESLLYPSFQFSCLAVFGLISFKSTYKNYFIKILSSTLICFLITAPFTIYWFNQIPIQPFLSNLICIPLMFIIMSLITFWVFLFKLNISFIFLNKIIALLLYWLNNLAIIFSDFLNHTILFHQIHYSALIFWVISLIIIANYKNYAQKIGLVFLLPFLFNIYNKPKNMFVISKNGEVALLQNSILYAKNDNFTTNCWAKTLGAKLLVGTEIDNHVQINKINGRVNTIKLRNRMFLSRQSFKNCPCKIINNKPNINYWS</sequence>
<gene>
    <name evidence="8" type="ORF">FZC34_01745</name>
</gene>
<dbReference type="Pfam" id="PF03772">
    <property type="entry name" value="Competence"/>
    <property type="match status" value="1"/>
</dbReference>
<dbReference type="InterPro" id="IPR052159">
    <property type="entry name" value="Competence_DNA_uptake"/>
</dbReference>
<evidence type="ECO:0000313" key="9">
    <source>
        <dbReference type="Proteomes" id="UP000325004"/>
    </source>
</evidence>
<feature type="transmembrane region" description="Helical" evidence="6">
    <location>
        <begin position="20"/>
        <end position="46"/>
    </location>
</feature>
<proteinExistence type="predicted"/>
<evidence type="ECO:0000313" key="8">
    <source>
        <dbReference type="EMBL" id="QEK38626.1"/>
    </source>
</evidence>
<evidence type="ECO:0000256" key="6">
    <source>
        <dbReference type="SAM" id="Phobius"/>
    </source>
</evidence>
<evidence type="ECO:0000259" key="7">
    <source>
        <dbReference type="Pfam" id="PF03772"/>
    </source>
</evidence>
<keyword evidence="2" id="KW-1003">Cell membrane</keyword>
<keyword evidence="4 6" id="KW-1133">Transmembrane helix</keyword>
<dbReference type="PANTHER" id="PTHR30619">
    <property type="entry name" value="DNA INTERNALIZATION/COMPETENCE PROTEIN COMEC/REC2"/>
    <property type="match status" value="1"/>
</dbReference>
<comment type="subcellular location">
    <subcellularLocation>
        <location evidence="1">Cell membrane</location>
        <topology evidence="1">Multi-pass membrane protein</topology>
    </subcellularLocation>
</comment>
<dbReference type="PANTHER" id="PTHR30619:SF7">
    <property type="entry name" value="BETA-LACTAMASE DOMAIN PROTEIN"/>
    <property type="match status" value="1"/>
</dbReference>
<feature type="transmembrane region" description="Helical" evidence="6">
    <location>
        <begin position="392"/>
        <end position="417"/>
    </location>
</feature>
<feature type="transmembrane region" description="Helical" evidence="6">
    <location>
        <begin position="429"/>
        <end position="452"/>
    </location>
</feature>
<dbReference type="KEGG" id="cpri:FZC34_01745"/>
<evidence type="ECO:0000256" key="3">
    <source>
        <dbReference type="ARBA" id="ARBA00022692"/>
    </source>
</evidence>
<evidence type="ECO:0000256" key="1">
    <source>
        <dbReference type="ARBA" id="ARBA00004651"/>
    </source>
</evidence>
<feature type="transmembrane region" description="Helical" evidence="6">
    <location>
        <begin position="338"/>
        <end position="357"/>
    </location>
</feature>
<evidence type="ECO:0000256" key="4">
    <source>
        <dbReference type="ARBA" id="ARBA00022989"/>
    </source>
</evidence>
<dbReference type="RefSeq" id="WP_148971747.1">
    <property type="nucleotide sequence ID" value="NZ_CP043316.1"/>
</dbReference>
<keyword evidence="9" id="KW-1185">Reference proteome</keyword>